<evidence type="ECO:0000256" key="2">
    <source>
        <dbReference type="ARBA" id="ARBA00022741"/>
    </source>
</evidence>
<dbReference type="GO" id="GO:0015833">
    <property type="term" value="P:peptide transport"/>
    <property type="evidence" value="ECO:0007669"/>
    <property type="project" value="InterPro"/>
</dbReference>
<dbReference type="NCBIfam" id="TIGR01727">
    <property type="entry name" value="oligo_HPY"/>
    <property type="match status" value="1"/>
</dbReference>
<accession>A0A7W3WTF2</accession>
<gene>
    <name evidence="6" type="ORF">H3147_04895</name>
</gene>
<comment type="caution">
    <text evidence="6">The sequence shown here is derived from an EMBL/GenBank/DDBJ whole genome shotgun (WGS) entry which is preliminary data.</text>
</comment>
<dbReference type="Proteomes" id="UP000517765">
    <property type="component" value="Unassembled WGS sequence"/>
</dbReference>
<dbReference type="Gene3D" id="3.40.50.300">
    <property type="entry name" value="P-loop containing nucleotide triphosphate hydrolases"/>
    <property type="match status" value="1"/>
</dbReference>
<protein>
    <submittedName>
        <fullName evidence="6">ABC transporter ATP-binding protein</fullName>
    </submittedName>
</protein>
<dbReference type="EMBL" id="JABJXA010000017">
    <property type="protein sequence ID" value="MBB1258164.1"/>
    <property type="molecule type" value="Genomic_DNA"/>
</dbReference>
<keyword evidence="2" id="KW-0547">Nucleotide-binding</keyword>
<dbReference type="InterPro" id="IPR013563">
    <property type="entry name" value="Oligopep_ABC_C"/>
</dbReference>
<name>A0A7W3WTF2_9ACTN</name>
<reference evidence="7" key="1">
    <citation type="submission" date="2020-05" db="EMBL/GenBank/DDBJ databases">
        <title>Classification of alakaliphilic streptomycetes isolated from an alkaline soil next to Lonar Crater, India and a proposal for the recognition of Streptomyces alkaliterrae sp. nov.</title>
        <authorList>
            <person name="Golinska P."/>
        </authorList>
    </citation>
    <scope>NUCLEOTIDE SEQUENCE [LARGE SCALE GENOMIC DNA]</scope>
    <source>
        <strain evidence="7">OF8</strain>
    </source>
</reference>
<evidence type="ECO:0000313" key="7">
    <source>
        <dbReference type="Proteomes" id="UP000517765"/>
    </source>
</evidence>
<organism evidence="6 7">
    <name type="scientific">Streptomyces alkaliterrae</name>
    <dbReference type="NCBI Taxonomy" id="2213162"/>
    <lineage>
        <taxon>Bacteria</taxon>
        <taxon>Bacillati</taxon>
        <taxon>Actinomycetota</taxon>
        <taxon>Actinomycetes</taxon>
        <taxon>Kitasatosporales</taxon>
        <taxon>Streptomycetaceae</taxon>
        <taxon>Streptomyces</taxon>
    </lineage>
</organism>
<dbReference type="AlphaFoldDB" id="A0A7W3WTF2"/>
<feature type="region of interest" description="Disordered" evidence="4">
    <location>
        <begin position="1"/>
        <end position="28"/>
    </location>
</feature>
<feature type="compositionally biased region" description="Basic and acidic residues" evidence="4">
    <location>
        <begin position="11"/>
        <end position="21"/>
    </location>
</feature>
<feature type="non-terminal residue" evidence="6">
    <location>
        <position position="1"/>
    </location>
</feature>
<dbReference type="RefSeq" id="WP_323372995.1">
    <property type="nucleotide sequence ID" value="NZ_JABJXA010000017.1"/>
</dbReference>
<evidence type="ECO:0000313" key="6">
    <source>
        <dbReference type="EMBL" id="MBB1258164.1"/>
    </source>
</evidence>
<evidence type="ECO:0000256" key="1">
    <source>
        <dbReference type="ARBA" id="ARBA00022448"/>
    </source>
</evidence>
<evidence type="ECO:0000259" key="5">
    <source>
        <dbReference type="Pfam" id="PF08352"/>
    </source>
</evidence>
<dbReference type="Pfam" id="PF08352">
    <property type="entry name" value="oligo_HPY"/>
    <property type="match status" value="1"/>
</dbReference>
<dbReference type="GO" id="GO:0005524">
    <property type="term" value="F:ATP binding"/>
    <property type="evidence" value="ECO:0007669"/>
    <property type="project" value="UniProtKB-KW"/>
</dbReference>
<proteinExistence type="predicted"/>
<dbReference type="PANTHER" id="PTHR43067">
    <property type="entry name" value="OLIGOPEPTIDE/DIPEPTIDE ABC TRANSPORTER, ATPASE SUBUNIT"/>
    <property type="match status" value="1"/>
</dbReference>
<keyword evidence="3 6" id="KW-0067">ATP-binding</keyword>
<dbReference type="InterPro" id="IPR027417">
    <property type="entry name" value="P-loop_NTPase"/>
</dbReference>
<sequence>PYTRGLLDSLPRLDDHDDKPLRAIAGSPPSLLRPHPGCAFAPRCPRAVDDCRSRRPEPVRDGERLVACHLPLAPADASAGAAR</sequence>
<dbReference type="PANTHER" id="PTHR43067:SF3">
    <property type="entry name" value="MALTOSE ABC TRANSPORTER, ATP-BINDING PROTEIN"/>
    <property type="match status" value="1"/>
</dbReference>
<evidence type="ECO:0000256" key="4">
    <source>
        <dbReference type="SAM" id="MobiDB-lite"/>
    </source>
</evidence>
<evidence type="ECO:0000256" key="3">
    <source>
        <dbReference type="ARBA" id="ARBA00022840"/>
    </source>
</evidence>
<feature type="domain" description="Oligopeptide/dipeptide ABC transporter C-terminal" evidence="5">
    <location>
        <begin position="1"/>
        <end position="51"/>
    </location>
</feature>
<keyword evidence="1" id="KW-0813">Transport</keyword>